<keyword evidence="1" id="KW-0472">Membrane</keyword>
<evidence type="ECO:0000256" key="1">
    <source>
        <dbReference type="SAM" id="Phobius"/>
    </source>
</evidence>
<protein>
    <recommendedName>
        <fullName evidence="4">Type II secretion system protein M</fullName>
    </recommendedName>
</protein>
<evidence type="ECO:0000313" key="3">
    <source>
        <dbReference type="Proteomes" id="UP000177954"/>
    </source>
</evidence>
<gene>
    <name evidence="2" type="ORF">A3J04_03055</name>
</gene>
<name>A0A1G2H2S5_9BACT</name>
<organism evidence="2 3">
    <name type="scientific">Candidatus Ryanbacteria bacterium RIFCSPLOWO2_02_FULL_47_14</name>
    <dbReference type="NCBI Taxonomy" id="1802129"/>
    <lineage>
        <taxon>Bacteria</taxon>
        <taxon>Candidatus Ryaniibacteriota</taxon>
    </lineage>
</organism>
<keyword evidence="1" id="KW-0812">Transmembrane</keyword>
<evidence type="ECO:0000313" key="2">
    <source>
        <dbReference type="EMBL" id="OGZ56775.1"/>
    </source>
</evidence>
<accession>A0A1G2H2S5</accession>
<sequence length="170" mass="19194">MMNILSKKFFLTLVALIAIQAFFITAFIYFLQYSILPLSNDLLSVLREIKIAGNSKNYFINIVKKDIEDDKQEIEAIKNHFFDYRGRAAKQFIIFLEDAAKRNNLSQTIGTLLADNPPMTTISVSGSFSNVMTFLKQMENERVLLKVESVSMQASAGKVDATIKVTMPLP</sequence>
<dbReference type="Gene3D" id="3.30.70.60">
    <property type="match status" value="1"/>
</dbReference>
<dbReference type="AlphaFoldDB" id="A0A1G2H2S5"/>
<reference evidence="2 3" key="1">
    <citation type="journal article" date="2016" name="Nat. Commun.">
        <title>Thousands of microbial genomes shed light on interconnected biogeochemical processes in an aquifer system.</title>
        <authorList>
            <person name="Anantharaman K."/>
            <person name="Brown C.T."/>
            <person name="Hug L.A."/>
            <person name="Sharon I."/>
            <person name="Castelle C.J."/>
            <person name="Probst A.J."/>
            <person name="Thomas B.C."/>
            <person name="Singh A."/>
            <person name="Wilkins M.J."/>
            <person name="Karaoz U."/>
            <person name="Brodie E.L."/>
            <person name="Williams K.H."/>
            <person name="Hubbard S.S."/>
            <person name="Banfield J.F."/>
        </authorList>
    </citation>
    <scope>NUCLEOTIDE SEQUENCE [LARGE SCALE GENOMIC DNA]</scope>
</reference>
<evidence type="ECO:0008006" key="4">
    <source>
        <dbReference type="Google" id="ProtNLM"/>
    </source>
</evidence>
<dbReference type="EMBL" id="MHNZ01000007">
    <property type="protein sequence ID" value="OGZ56775.1"/>
    <property type="molecule type" value="Genomic_DNA"/>
</dbReference>
<keyword evidence="1" id="KW-1133">Transmembrane helix</keyword>
<dbReference type="STRING" id="1802129.A3J04_03055"/>
<comment type="caution">
    <text evidence="2">The sequence shown here is derived from an EMBL/GenBank/DDBJ whole genome shotgun (WGS) entry which is preliminary data.</text>
</comment>
<dbReference type="InterPro" id="IPR014717">
    <property type="entry name" value="Transl_elong_EF1B/ribsomal_bS6"/>
</dbReference>
<feature type="transmembrane region" description="Helical" evidence="1">
    <location>
        <begin position="9"/>
        <end position="31"/>
    </location>
</feature>
<proteinExistence type="predicted"/>
<dbReference type="Proteomes" id="UP000177954">
    <property type="component" value="Unassembled WGS sequence"/>
</dbReference>